<evidence type="ECO:0000256" key="2">
    <source>
        <dbReference type="ARBA" id="ARBA00023027"/>
    </source>
</evidence>
<feature type="domain" description="D-isomer specific 2-hydroxyacid dehydrogenase NAD-binding" evidence="3">
    <location>
        <begin position="102"/>
        <end position="271"/>
    </location>
</feature>
<keyword evidence="1" id="KW-0560">Oxidoreductase</keyword>
<evidence type="ECO:0000259" key="3">
    <source>
        <dbReference type="Pfam" id="PF02826"/>
    </source>
</evidence>
<dbReference type="InterPro" id="IPR006140">
    <property type="entry name" value="D-isomer_DH_NAD-bd"/>
</dbReference>
<gene>
    <name evidence="4" type="ORF">MM239_10570</name>
</gene>
<organism evidence="4 5">
    <name type="scientific">Belliella filtrata</name>
    <dbReference type="NCBI Taxonomy" id="2923435"/>
    <lineage>
        <taxon>Bacteria</taxon>
        <taxon>Pseudomonadati</taxon>
        <taxon>Bacteroidota</taxon>
        <taxon>Cytophagia</taxon>
        <taxon>Cytophagales</taxon>
        <taxon>Cyclobacteriaceae</taxon>
        <taxon>Belliella</taxon>
    </lineage>
</organism>
<dbReference type="Proteomes" id="UP001165489">
    <property type="component" value="Unassembled WGS sequence"/>
</dbReference>
<keyword evidence="2" id="KW-0520">NAD</keyword>
<dbReference type="InterPro" id="IPR036291">
    <property type="entry name" value="NAD(P)-bd_dom_sf"/>
</dbReference>
<dbReference type="PANTHER" id="PTHR43333:SF1">
    <property type="entry name" value="D-ISOMER SPECIFIC 2-HYDROXYACID DEHYDROGENASE NAD-BINDING DOMAIN-CONTAINING PROTEIN"/>
    <property type="match status" value="1"/>
</dbReference>
<name>A0ABS9V0S9_9BACT</name>
<dbReference type="PROSITE" id="PS00671">
    <property type="entry name" value="D_2_HYDROXYACID_DH_3"/>
    <property type="match status" value="1"/>
</dbReference>
<keyword evidence="5" id="KW-1185">Reference proteome</keyword>
<dbReference type="EMBL" id="JAKZGP010000024">
    <property type="protein sequence ID" value="MCH7409839.1"/>
    <property type="molecule type" value="Genomic_DNA"/>
</dbReference>
<proteinExistence type="predicted"/>
<dbReference type="CDD" id="cd12164">
    <property type="entry name" value="GDH_like_2"/>
    <property type="match status" value="1"/>
</dbReference>
<comment type="caution">
    <text evidence="4">The sequence shown here is derived from an EMBL/GenBank/DDBJ whole genome shotgun (WGS) entry which is preliminary data.</text>
</comment>
<dbReference type="Pfam" id="PF02826">
    <property type="entry name" value="2-Hacid_dh_C"/>
    <property type="match status" value="1"/>
</dbReference>
<dbReference type="Gene3D" id="3.40.50.720">
    <property type="entry name" value="NAD(P)-binding Rossmann-like Domain"/>
    <property type="match status" value="2"/>
</dbReference>
<evidence type="ECO:0000313" key="4">
    <source>
        <dbReference type="EMBL" id="MCH7409839.1"/>
    </source>
</evidence>
<protein>
    <submittedName>
        <fullName evidence="4">Glyoxylate/hydroxypyruvate reductase A</fullName>
    </submittedName>
</protein>
<dbReference type="PANTHER" id="PTHR43333">
    <property type="entry name" value="2-HACID_DH_C DOMAIN-CONTAINING PROTEIN"/>
    <property type="match status" value="1"/>
</dbReference>
<dbReference type="InterPro" id="IPR029753">
    <property type="entry name" value="D-isomer_DH_CS"/>
</dbReference>
<evidence type="ECO:0000313" key="5">
    <source>
        <dbReference type="Proteomes" id="UP001165489"/>
    </source>
</evidence>
<dbReference type="RefSeq" id="WP_241348209.1">
    <property type="nucleotide sequence ID" value="NZ_JAKZGP010000024.1"/>
</dbReference>
<accession>A0ABS9V0S9</accession>
<reference evidence="4" key="1">
    <citation type="submission" date="2022-03" db="EMBL/GenBank/DDBJ databases">
        <title>De novo assembled genomes of Belliella spp. (Cyclobacteriaceae) strains.</title>
        <authorList>
            <person name="Szabo A."/>
            <person name="Korponai K."/>
            <person name="Felfoldi T."/>
        </authorList>
    </citation>
    <scope>NUCLEOTIDE SEQUENCE</scope>
    <source>
        <strain evidence="4">DSM 111904</strain>
    </source>
</reference>
<evidence type="ECO:0000256" key="1">
    <source>
        <dbReference type="ARBA" id="ARBA00023002"/>
    </source>
</evidence>
<sequence length="306" mass="34666">MGIAIISPSRSTEIWEKEIIGIDNQIDIQVYPDIERFEDVTVVLLWNHPKGYLTKFPNLKLVCSMGAGVDHILADETIPENLPITRIVDPKLTFSMSNFVIMGVLNYHRQWTRYQMQQLERKWDMSKPEIPVHVGVLGVGELGGDLINKLQALGLEVSGYGNSPKNGLSYSYYYGDQLQDFLNQCNLIVCLLPLTSHTTKFLNKAFFQKCKAGTYLINVARGKHLEEKDLVEALDKGLLSGALLDVFSEEPLPEDHPFWSHEKIQVTPHIASVTNPKAAVPQIVKNYHNILNQQPLINQIDRKRGY</sequence>
<dbReference type="SUPFAM" id="SSF51735">
    <property type="entry name" value="NAD(P)-binding Rossmann-fold domains"/>
    <property type="match status" value="1"/>
</dbReference>
<dbReference type="SUPFAM" id="SSF52283">
    <property type="entry name" value="Formate/glycerate dehydrogenase catalytic domain-like"/>
    <property type="match status" value="1"/>
</dbReference>